<feature type="transmembrane region" description="Helical" evidence="1">
    <location>
        <begin position="29"/>
        <end position="51"/>
    </location>
</feature>
<keyword evidence="1" id="KW-0472">Membrane</keyword>
<evidence type="ECO:0000313" key="3">
    <source>
        <dbReference type="Proteomes" id="UP000308549"/>
    </source>
</evidence>
<evidence type="ECO:0000256" key="1">
    <source>
        <dbReference type="SAM" id="Phobius"/>
    </source>
</evidence>
<sequence>MFLPEQSSNSTTFHTPAFADNKTKDEDTIFGSLATVLAVVGIIVAIAVAYLQNRQFNNNLPLHVWNAYREFREFEAFELRVYAVRQRYISVPWTSSRSKDNIWPVVNNRVASLVPSFGHIATS</sequence>
<organism evidence="2 3">
    <name type="scientific">Salinomyces thailandicus</name>
    <dbReference type="NCBI Taxonomy" id="706561"/>
    <lineage>
        <taxon>Eukaryota</taxon>
        <taxon>Fungi</taxon>
        <taxon>Dikarya</taxon>
        <taxon>Ascomycota</taxon>
        <taxon>Pezizomycotina</taxon>
        <taxon>Dothideomycetes</taxon>
        <taxon>Dothideomycetidae</taxon>
        <taxon>Mycosphaerellales</taxon>
        <taxon>Teratosphaeriaceae</taxon>
        <taxon>Salinomyces</taxon>
    </lineage>
</organism>
<name>A0A4U0UAC6_9PEZI</name>
<accession>A0A4U0UAC6</accession>
<comment type="caution">
    <text evidence="2">The sequence shown here is derived from an EMBL/GenBank/DDBJ whole genome shotgun (WGS) entry which is preliminary data.</text>
</comment>
<dbReference type="AlphaFoldDB" id="A0A4U0UAC6"/>
<keyword evidence="1" id="KW-1133">Transmembrane helix</keyword>
<evidence type="ECO:0000313" key="2">
    <source>
        <dbReference type="EMBL" id="TKA31642.1"/>
    </source>
</evidence>
<protein>
    <submittedName>
        <fullName evidence="2">Uncharacterized protein</fullName>
    </submittedName>
</protein>
<keyword evidence="1" id="KW-0812">Transmembrane</keyword>
<dbReference type="EMBL" id="NAJL01000007">
    <property type="protein sequence ID" value="TKA31642.1"/>
    <property type="molecule type" value="Genomic_DNA"/>
</dbReference>
<proteinExistence type="predicted"/>
<gene>
    <name evidence="2" type="ORF">B0A50_01719</name>
</gene>
<dbReference type="Proteomes" id="UP000308549">
    <property type="component" value="Unassembled WGS sequence"/>
</dbReference>
<reference evidence="2 3" key="1">
    <citation type="submission" date="2017-03" db="EMBL/GenBank/DDBJ databases">
        <title>Genomes of endolithic fungi from Antarctica.</title>
        <authorList>
            <person name="Coleine C."/>
            <person name="Masonjones S."/>
            <person name="Stajich J.E."/>
        </authorList>
    </citation>
    <scope>NUCLEOTIDE SEQUENCE [LARGE SCALE GENOMIC DNA]</scope>
    <source>
        <strain evidence="2 3">CCFEE 6315</strain>
    </source>
</reference>
<keyword evidence="3" id="KW-1185">Reference proteome</keyword>